<gene>
    <name evidence="2" type="ORF">EHF33_05850</name>
</gene>
<name>A0A3G8YL73_9DEIO</name>
<dbReference type="EMBL" id="CP034183">
    <property type="protein sequence ID" value="AZI42331.1"/>
    <property type="molecule type" value="Genomic_DNA"/>
</dbReference>
<evidence type="ECO:0008006" key="4">
    <source>
        <dbReference type="Google" id="ProtNLM"/>
    </source>
</evidence>
<accession>A0A3G8YL73</accession>
<keyword evidence="1" id="KW-0812">Transmembrane</keyword>
<proteinExistence type="predicted"/>
<dbReference type="AlphaFoldDB" id="A0A3G8YL73"/>
<keyword evidence="3" id="KW-1185">Reference proteome</keyword>
<dbReference type="RefSeq" id="WP_124868730.1">
    <property type="nucleotide sequence ID" value="NZ_CP034183.1"/>
</dbReference>
<evidence type="ECO:0000256" key="1">
    <source>
        <dbReference type="SAM" id="Phobius"/>
    </source>
</evidence>
<feature type="transmembrane region" description="Helical" evidence="1">
    <location>
        <begin position="66"/>
        <end position="84"/>
    </location>
</feature>
<protein>
    <recommendedName>
        <fullName evidence="4">Integral membrane protein</fullName>
    </recommendedName>
</protein>
<keyword evidence="1" id="KW-0472">Membrane</keyword>
<feature type="transmembrane region" description="Helical" evidence="1">
    <location>
        <begin position="90"/>
        <end position="111"/>
    </location>
</feature>
<reference evidence="2 3" key="1">
    <citation type="submission" date="2018-11" db="EMBL/GenBank/DDBJ databases">
        <title>Deinococcus shelandsis sp. nov., isolated from South Shetland Islands soil of Antarctica.</title>
        <authorList>
            <person name="Tian J."/>
        </authorList>
    </citation>
    <scope>NUCLEOTIDE SEQUENCE [LARGE SCALE GENOMIC DNA]</scope>
    <source>
        <strain evidence="2 3">S14-83T</strain>
    </source>
</reference>
<feature type="transmembrane region" description="Helical" evidence="1">
    <location>
        <begin position="36"/>
        <end position="59"/>
    </location>
</feature>
<evidence type="ECO:0000313" key="3">
    <source>
        <dbReference type="Proteomes" id="UP000276417"/>
    </source>
</evidence>
<dbReference type="Proteomes" id="UP000276417">
    <property type="component" value="Chromosome 1"/>
</dbReference>
<evidence type="ECO:0000313" key="2">
    <source>
        <dbReference type="EMBL" id="AZI42331.1"/>
    </source>
</evidence>
<keyword evidence="1" id="KW-1133">Transmembrane helix</keyword>
<sequence length="117" mass="11858">MLRAAYWLSAVIYLPLGVLLYFFPSSLSQLLSLSPLWLARLSGALLTAWGGLLIAAAFHPDSVTRYGVAAANLLAVATLVPAALKGSVGTVGGLVLSVSAVLGVAGILALIGGGRRA</sequence>
<organism evidence="2 3">
    <name type="scientific">Deinococcus psychrotolerans</name>
    <dbReference type="NCBI Taxonomy" id="2489213"/>
    <lineage>
        <taxon>Bacteria</taxon>
        <taxon>Thermotogati</taxon>
        <taxon>Deinococcota</taxon>
        <taxon>Deinococci</taxon>
        <taxon>Deinococcales</taxon>
        <taxon>Deinococcaceae</taxon>
        <taxon>Deinococcus</taxon>
    </lineage>
</organism>
<feature type="transmembrane region" description="Helical" evidence="1">
    <location>
        <begin position="5"/>
        <end position="24"/>
    </location>
</feature>
<dbReference type="KEGG" id="dph:EHF33_05850"/>